<evidence type="ECO:0000313" key="2">
    <source>
        <dbReference type="EMBL" id="VDN26049.1"/>
    </source>
</evidence>
<evidence type="ECO:0000256" key="1">
    <source>
        <dbReference type="SAM" id="MobiDB-lite"/>
    </source>
</evidence>
<accession>A0A183E3C3</accession>
<protein>
    <submittedName>
        <fullName evidence="4">DHH family phosphoesterase</fullName>
    </submittedName>
</protein>
<dbReference type="EMBL" id="UYRT01082480">
    <property type="protein sequence ID" value="VDN26049.1"/>
    <property type="molecule type" value="Genomic_DNA"/>
</dbReference>
<keyword evidence="3" id="KW-1185">Reference proteome</keyword>
<organism evidence="4">
    <name type="scientific">Gongylonema pulchrum</name>
    <dbReference type="NCBI Taxonomy" id="637853"/>
    <lineage>
        <taxon>Eukaryota</taxon>
        <taxon>Metazoa</taxon>
        <taxon>Ecdysozoa</taxon>
        <taxon>Nematoda</taxon>
        <taxon>Chromadorea</taxon>
        <taxon>Rhabditida</taxon>
        <taxon>Spirurina</taxon>
        <taxon>Spiruromorpha</taxon>
        <taxon>Spiruroidea</taxon>
        <taxon>Gongylonematidae</taxon>
        <taxon>Gongylonema</taxon>
    </lineage>
</organism>
<evidence type="ECO:0000313" key="4">
    <source>
        <dbReference type="WBParaSite" id="GPUH_0001548501-mRNA-1"/>
    </source>
</evidence>
<reference evidence="2 3" key="2">
    <citation type="submission" date="2018-11" db="EMBL/GenBank/DDBJ databases">
        <authorList>
            <consortium name="Pathogen Informatics"/>
        </authorList>
    </citation>
    <scope>NUCLEOTIDE SEQUENCE [LARGE SCALE GENOMIC DNA]</scope>
</reference>
<proteinExistence type="predicted"/>
<feature type="compositionally biased region" description="Basic and acidic residues" evidence="1">
    <location>
        <begin position="78"/>
        <end position="96"/>
    </location>
</feature>
<dbReference type="AlphaFoldDB" id="A0A183E3C3"/>
<gene>
    <name evidence="2" type="ORF">GPUH_LOCUS15464</name>
</gene>
<dbReference type="WBParaSite" id="GPUH_0001548501-mRNA-1">
    <property type="protein sequence ID" value="GPUH_0001548501-mRNA-1"/>
    <property type="gene ID" value="GPUH_0001548501"/>
</dbReference>
<reference evidence="4" key="1">
    <citation type="submission" date="2016-06" db="UniProtKB">
        <authorList>
            <consortium name="WormBaseParasite"/>
        </authorList>
    </citation>
    <scope>IDENTIFICATION</scope>
</reference>
<dbReference type="Proteomes" id="UP000271098">
    <property type="component" value="Unassembled WGS sequence"/>
</dbReference>
<evidence type="ECO:0000313" key="3">
    <source>
        <dbReference type="Proteomes" id="UP000271098"/>
    </source>
</evidence>
<feature type="region of interest" description="Disordered" evidence="1">
    <location>
        <begin position="68"/>
        <end position="96"/>
    </location>
</feature>
<sequence length="96" mass="11097">MSEIILLDCHHDDALGSLIALLVFLENPPYGAAGQAEEMIEMDTNWHKRLELELIDKKEFYECCYDGKRKASSGRNSDQTRGRDASRHFCHPQEWD</sequence>
<name>A0A183E3C3_9BILA</name>